<feature type="transmembrane region" description="Helical" evidence="1">
    <location>
        <begin position="32"/>
        <end position="49"/>
    </location>
</feature>
<sequence length="137" mass="14430">MTVLLLAGGFGSYFINVSVGQGSLSRNLAADAVLLVLAGTLFATRWRLAKATEMSFPTYLGKLLARCTPGSMIATSTPVLTMIAIAVIVLLSTSVVTPTTGSEFTAAQGRNGILIIFAALGCLVGNILVDRWRNRPR</sequence>
<proteinExistence type="predicted"/>
<keyword evidence="1" id="KW-0812">Transmembrane</keyword>
<gene>
    <name evidence="2" type="ORF">FHS29_003878</name>
</gene>
<accession>A0A841CMQ9</accession>
<dbReference type="EMBL" id="JACHJN010000005">
    <property type="protein sequence ID" value="MBB5957285.1"/>
    <property type="molecule type" value="Genomic_DNA"/>
</dbReference>
<feature type="transmembrane region" description="Helical" evidence="1">
    <location>
        <begin position="111"/>
        <end position="129"/>
    </location>
</feature>
<evidence type="ECO:0000313" key="3">
    <source>
        <dbReference type="Proteomes" id="UP000547510"/>
    </source>
</evidence>
<dbReference type="RefSeq" id="WP_184692174.1">
    <property type="nucleotide sequence ID" value="NZ_JACHJN010000005.1"/>
</dbReference>
<keyword evidence="3" id="KW-1185">Reference proteome</keyword>
<feature type="transmembrane region" description="Helical" evidence="1">
    <location>
        <begin position="70"/>
        <end position="91"/>
    </location>
</feature>
<comment type="caution">
    <text evidence="2">The sequence shown here is derived from an EMBL/GenBank/DDBJ whole genome shotgun (WGS) entry which is preliminary data.</text>
</comment>
<reference evidence="2 3" key="1">
    <citation type="submission" date="2020-08" db="EMBL/GenBank/DDBJ databases">
        <title>Genomic Encyclopedia of Type Strains, Phase III (KMG-III): the genomes of soil and plant-associated and newly described type strains.</title>
        <authorList>
            <person name="Whitman W."/>
        </authorList>
    </citation>
    <scope>NUCLEOTIDE SEQUENCE [LARGE SCALE GENOMIC DNA]</scope>
    <source>
        <strain evidence="2 3">CECT 8640</strain>
    </source>
</reference>
<organism evidence="2 3">
    <name type="scientific">Saccharothrix tamanrassetensis</name>
    <dbReference type="NCBI Taxonomy" id="1051531"/>
    <lineage>
        <taxon>Bacteria</taxon>
        <taxon>Bacillati</taxon>
        <taxon>Actinomycetota</taxon>
        <taxon>Actinomycetes</taxon>
        <taxon>Pseudonocardiales</taxon>
        <taxon>Pseudonocardiaceae</taxon>
        <taxon>Saccharothrix</taxon>
    </lineage>
</organism>
<name>A0A841CMQ9_9PSEU</name>
<keyword evidence="1" id="KW-0472">Membrane</keyword>
<evidence type="ECO:0000313" key="2">
    <source>
        <dbReference type="EMBL" id="MBB5957285.1"/>
    </source>
</evidence>
<dbReference type="Proteomes" id="UP000547510">
    <property type="component" value="Unassembled WGS sequence"/>
</dbReference>
<protein>
    <submittedName>
        <fullName evidence="2">Uncharacterized protein</fullName>
    </submittedName>
</protein>
<evidence type="ECO:0000256" key="1">
    <source>
        <dbReference type="SAM" id="Phobius"/>
    </source>
</evidence>
<keyword evidence="1" id="KW-1133">Transmembrane helix</keyword>
<dbReference type="AlphaFoldDB" id="A0A841CMQ9"/>